<protein>
    <submittedName>
        <fullName evidence="1">Uncharacterized protein</fullName>
    </submittedName>
</protein>
<dbReference type="AlphaFoldDB" id="A0A1L9RK48"/>
<dbReference type="VEuPathDB" id="FungiDB:ASPWEDRAFT_501110"/>
<keyword evidence="2" id="KW-1185">Reference proteome</keyword>
<dbReference type="EMBL" id="KV878212">
    <property type="protein sequence ID" value="OJJ35227.1"/>
    <property type="molecule type" value="Genomic_DNA"/>
</dbReference>
<name>A0A1L9RK48_ASPWE</name>
<dbReference type="GeneID" id="63753233"/>
<organism evidence="1 2">
    <name type="scientific">Aspergillus wentii DTO 134E9</name>
    <dbReference type="NCBI Taxonomy" id="1073089"/>
    <lineage>
        <taxon>Eukaryota</taxon>
        <taxon>Fungi</taxon>
        <taxon>Dikarya</taxon>
        <taxon>Ascomycota</taxon>
        <taxon>Pezizomycotina</taxon>
        <taxon>Eurotiomycetes</taxon>
        <taxon>Eurotiomycetidae</taxon>
        <taxon>Eurotiales</taxon>
        <taxon>Aspergillaceae</taxon>
        <taxon>Aspergillus</taxon>
        <taxon>Aspergillus subgen. Cremei</taxon>
    </lineage>
</organism>
<accession>A0A1L9RK48</accession>
<sequence length="160" mass="18727">MPCFFLPSTFIHNTLPSTLRQKAQCTYTMTAWLLLALPIISQRPFPRKPSIHSQRFTLDTPSCLFPPPFTIFRRFEASHTFCLVRFHWGTRCFFAYLDVKKYPFPFFYHSPLVREHLACVSCSCSCSCLSSVSFYQIWFIDRSIERSSAFVLVFGYGEMK</sequence>
<evidence type="ECO:0000313" key="1">
    <source>
        <dbReference type="EMBL" id="OJJ35227.1"/>
    </source>
</evidence>
<dbReference type="Proteomes" id="UP000184383">
    <property type="component" value="Unassembled WGS sequence"/>
</dbReference>
<gene>
    <name evidence="1" type="ORF">ASPWEDRAFT_501110</name>
</gene>
<reference evidence="2" key="1">
    <citation type="journal article" date="2017" name="Genome Biol.">
        <title>Comparative genomics reveals high biological diversity and specific adaptations in the industrially and medically important fungal genus Aspergillus.</title>
        <authorList>
            <person name="de Vries R.P."/>
            <person name="Riley R."/>
            <person name="Wiebenga A."/>
            <person name="Aguilar-Osorio G."/>
            <person name="Amillis S."/>
            <person name="Uchima C.A."/>
            <person name="Anderluh G."/>
            <person name="Asadollahi M."/>
            <person name="Askin M."/>
            <person name="Barry K."/>
            <person name="Battaglia E."/>
            <person name="Bayram O."/>
            <person name="Benocci T."/>
            <person name="Braus-Stromeyer S.A."/>
            <person name="Caldana C."/>
            <person name="Canovas D."/>
            <person name="Cerqueira G.C."/>
            <person name="Chen F."/>
            <person name="Chen W."/>
            <person name="Choi C."/>
            <person name="Clum A."/>
            <person name="Dos Santos R.A."/>
            <person name="Damasio A.R."/>
            <person name="Diallinas G."/>
            <person name="Emri T."/>
            <person name="Fekete E."/>
            <person name="Flipphi M."/>
            <person name="Freyberg S."/>
            <person name="Gallo A."/>
            <person name="Gournas C."/>
            <person name="Habgood R."/>
            <person name="Hainaut M."/>
            <person name="Harispe M.L."/>
            <person name="Henrissat B."/>
            <person name="Hilden K.S."/>
            <person name="Hope R."/>
            <person name="Hossain A."/>
            <person name="Karabika E."/>
            <person name="Karaffa L."/>
            <person name="Karanyi Z."/>
            <person name="Krasevec N."/>
            <person name="Kuo A."/>
            <person name="Kusch H."/>
            <person name="LaButti K."/>
            <person name="Lagendijk E.L."/>
            <person name="Lapidus A."/>
            <person name="Levasseur A."/>
            <person name="Lindquist E."/>
            <person name="Lipzen A."/>
            <person name="Logrieco A.F."/>
            <person name="MacCabe A."/>
            <person name="Maekelae M.R."/>
            <person name="Malavazi I."/>
            <person name="Melin P."/>
            <person name="Meyer V."/>
            <person name="Mielnichuk N."/>
            <person name="Miskei M."/>
            <person name="Molnar A.P."/>
            <person name="Mule G."/>
            <person name="Ngan C.Y."/>
            <person name="Orejas M."/>
            <person name="Orosz E."/>
            <person name="Ouedraogo J.P."/>
            <person name="Overkamp K.M."/>
            <person name="Park H.-S."/>
            <person name="Perrone G."/>
            <person name="Piumi F."/>
            <person name="Punt P.J."/>
            <person name="Ram A.F."/>
            <person name="Ramon A."/>
            <person name="Rauscher S."/>
            <person name="Record E."/>
            <person name="Riano-Pachon D.M."/>
            <person name="Robert V."/>
            <person name="Roehrig J."/>
            <person name="Ruller R."/>
            <person name="Salamov A."/>
            <person name="Salih N.S."/>
            <person name="Samson R.A."/>
            <person name="Sandor E."/>
            <person name="Sanguinetti M."/>
            <person name="Schuetze T."/>
            <person name="Sepcic K."/>
            <person name="Shelest E."/>
            <person name="Sherlock G."/>
            <person name="Sophianopoulou V."/>
            <person name="Squina F.M."/>
            <person name="Sun H."/>
            <person name="Susca A."/>
            <person name="Todd R.B."/>
            <person name="Tsang A."/>
            <person name="Unkles S.E."/>
            <person name="van de Wiele N."/>
            <person name="van Rossen-Uffink D."/>
            <person name="Oliveira J.V."/>
            <person name="Vesth T.C."/>
            <person name="Visser J."/>
            <person name="Yu J.-H."/>
            <person name="Zhou M."/>
            <person name="Andersen M.R."/>
            <person name="Archer D.B."/>
            <person name="Baker S.E."/>
            <person name="Benoit I."/>
            <person name="Brakhage A.A."/>
            <person name="Braus G.H."/>
            <person name="Fischer R."/>
            <person name="Frisvad J.C."/>
            <person name="Goldman G.H."/>
            <person name="Houbraken J."/>
            <person name="Oakley B."/>
            <person name="Pocsi I."/>
            <person name="Scazzocchio C."/>
            <person name="Seiboth B."/>
            <person name="vanKuyk P.A."/>
            <person name="Wortman J."/>
            <person name="Dyer P.S."/>
            <person name="Grigoriev I.V."/>
        </authorList>
    </citation>
    <scope>NUCLEOTIDE SEQUENCE [LARGE SCALE GENOMIC DNA]</scope>
    <source>
        <strain evidence="2">DTO 134E9</strain>
    </source>
</reference>
<dbReference type="RefSeq" id="XP_040688903.1">
    <property type="nucleotide sequence ID" value="XM_040837385.1"/>
</dbReference>
<evidence type="ECO:0000313" key="2">
    <source>
        <dbReference type="Proteomes" id="UP000184383"/>
    </source>
</evidence>
<proteinExistence type="predicted"/>